<keyword evidence="3" id="KW-1185">Reference proteome</keyword>
<organism evidence="2 3">
    <name type="scientific">Musa balbisiana</name>
    <name type="common">Banana</name>
    <dbReference type="NCBI Taxonomy" id="52838"/>
    <lineage>
        <taxon>Eukaryota</taxon>
        <taxon>Viridiplantae</taxon>
        <taxon>Streptophyta</taxon>
        <taxon>Embryophyta</taxon>
        <taxon>Tracheophyta</taxon>
        <taxon>Spermatophyta</taxon>
        <taxon>Magnoliopsida</taxon>
        <taxon>Liliopsida</taxon>
        <taxon>Zingiberales</taxon>
        <taxon>Musaceae</taxon>
        <taxon>Musa</taxon>
    </lineage>
</organism>
<name>A0A4S8JC30_MUSBA</name>
<protein>
    <submittedName>
        <fullName evidence="2">Uncharacterized protein</fullName>
    </submittedName>
</protein>
<keyword evidence="1" id="KW-1133">Transmembrane helix</keyword>
<reference evidence="2 3" key="1">
    <citation type="journal article" date="2019" name="Nat. Plants">
        <title>Genome sequencing of Musa balbisiana reveals subgenome evolution and function divergence in polyploid bananas.</title>
        <authorList>
            <person name="Yao X."/>
        </authorList>
    </citation>
    <scope>NUCLEOTIDE SEQUENCE [LARGE SCALE GENOMIC DNA]</scope>
    <source>
        <strain evidence="3">cv. DH-PKW</strain>
        <tissue evidence="2">Leaves</tissue>
    </source>
</reference>
<accession>A0A4S8JC30</accession>
<dbReference type="AlphaFoldDB" id="A0A4S8JC30"/>
<gene>
    <name evidence="2" type="ORF">C4D60_Mb03t19230</name>
</gene>
<keyword evidence="1" id="KW-0472">Membrane</keyword>
<proteinExistence type="predicted"/>
<evidence type="ECO:0000313" key="2">
    <source>
        <dbReference type="EMBL" id="THU58889.1"/>
    </source>
</evidence>
<keyword evidence="1" id="KW-0812">Transmembrane</keyword>
<evidence type="ECO:0000256" key="1">
    <source>
        <dbReference type="SAM" id="Phobius"/>
    </source>
</evidence>
<dbReference type="EMBL" id="PYDT01000006">
    <property type="protein sequence ID" value="THU58889.1"/>
    <property type="molecule type" value="Genomic_DNA"/>
</dbReference>
<evidence type="ECO:0000313" key="3">
    <source>
        <dbReference type="Proteomes" id="UP000317650"/>
    </source>
</evidence>
<feature type="transmembrane region" description="Helical" evidence="1">
    <location>
        <begin position="69"/>
        <end position="91"/>
    </location>
</feature>
<sequence>MSCGEVNKCGALHPPNALLHSMNFHAGISKFVAVALRFASAGLRSGGELVSFERIETPGRCRRGVVPHLCTIGLTSLRGFSFVVVAFFLLAW</sequence>
<dbReference type="Proteomes" id="UP000317650">
    <property type="component" value="Chromosome 3"/>
</dbReference>
<comment type="caution">
    <text evidence="2">The sequence shown here is derived from an EMBL/GenBank/DDBJ whole genome shotgun (WGS) entry which is preliminary data.</text>
</comment>